<gene>
    <name evidence="4" type="ORF">G3569_15375</name>
</gene>
<dbReference type="InterPro" id="IPR001789">
    <property type="entry name" value="Sig_transdc_resp-reg_receiver"/>
</dbReference>
<evidence type="ECO:0000313" key="5">
    <source>
        <dbReference type="Proteomes" id="UP000479132"/>
    </source>
</evidence>
<evidence type="ECO:0000256" key="1">
    <source>
        <dbReference type="ARBA" id="ARBA00022553"/>
    </source>
</evidence>
<dbReference type="GO" id="GO:0000160">
    <property type="term" value="P:phosphorelay signal transduction system"/>
    <property type="evidence" value="ECO:0007669"/>
    <property type="project" value="InterPro"/>
</dbReference>
<feature type="modified residue" description="4-aspartylphosphate" evidence="2">
    <location>
        <position position="59"/>
    </location>
</feature>
<organism evidence="4 5">
    <name type="scientific">Fodinibius halophilus</name>
    <dbReference type="NCBI Taxonomy" id="1736908"/>
    <lineage>
        <taxon>Bacteria</taxon>
        <taxon>Pseudomonadati</taxon>
        <taxon>Balneolota</taxon>
        <taxon>Balneolia</taxon>
        <taxon>Balneolales</taxon>
        <taxon>Balneolaceae</taxon>
        <taxon>Fodinibius</taxon>
    </lineage>
</organism>
<sequence length="130" mass="14774">MSESIPEKNVLIVEDDMIISMVLERMILKLGHNVLNKVITGRDAIDNAFDLEPDLILMDIQLKDDIDGISAMQEIRKESDVHVIYITGNSDQYNLSRAKKTNFVDYLIKPIQMSHLKKSIHKAFTSNGSE</sequence>
<keyword evidence="5" id="KW-1185">Reference proteome</keyword>
<protein>
    <submittedName>
        <fullName evidence="4">Response regulator</fullName>
    </submittedName>
</protein>
<evidence type="ECO:0000256" key="2">
    <source>
        <dbReference type="PROSITE-ProRule" id="PRU00169"/>
    </source>
</evidence>
<name>A0A6M1T0Z7_9BACT</name>
<keyword evidence="1 2" id="KW-0597">Phosphoprotein</keyword>
<dbReference type="PROSITE" id="PS50110">
    <property type="entry name" value="RESPONSE_REGULATORY"/>
    <property type="match status" value="1"/>
</dbReference>
<dbReference type="InterPro" id="IPR050595">
    <property type="entry name" value="Bact_response_regulator"/>
</dbReference>
<dbReference type="PANTHER" id="PTHR44591:SF3">
    <property type="entry name" value="RESPONSE REGULATORY DOMAIN-CONTAINING PROTEIN"/>
    <property type="match status" value="1"/>
</dbReference>
<dbReference type="PANTHER" id="PTHR44591">
    <property type="entry name" value="STRESS RESPONSE REGULATOR PROTEIN 1"/>
    <property type="match status" value="1"/>
</dbReference>
<comment type="caution">
    <text evidence="4">The sequence shown here is derived from an EMBL/GenBank/DDBJ whole genome shotgun (WGS) entry which is preliminary data.</text>
</comment>
<dbReference type="InterPro" id="IPR011006">
    <property type="entry name" value="CheY-like_superfamily"/>
</dbReference>
<evidence type="ECO:0000313" key="4">
    <source>
        <dbReference type="EMBL" id="NGP89738.1"/>
    </source>
</evidence>
<evidence type="ECO:0000259" key="3">
    <source>
        <dbReference type="PROSITE" id="PS50110"/>
    </source>
</evidence>
<proteinExistence type="predicted"/>
<dbReference type="SMART" id="SM00448">
    <property type="entry name" value="REC"/>
    <property type="match status" value="1"/>
</dbReference>
<dbReference type="EMBL" id="JAALLS010000024">
    <property type="protein sequence ID" value="NGP89738.1"/>
    <property type="molecule type" value="Genomic_DNA"/>
</dbReference>
<feature type="domain" description="Response regulatory" evidence="3">
    <location>
        <begin position="9"/>
        <end position="124"/>
    </location>
</feature>
<dbReference type="Proteomes" id="UP000479132">
    <property type="component" value="Unassembled WGS sequence"/>
</dbReference>
<dbReference type="Gene3D" id="3.40.50.2300">
    <property type="match status" value="1"/>
</dbReference>
<dbReference type="RefSeq" id="WP_165270790.1">
    <property type="nucleotide sequence ID" value="NZ_JAALLS010000024.1"/>
</dbReference>
<reference evidence="4 5" key="1">
    <citation type="submission" date="2020-02" db="EMBL/GenBank/DDBJ databases">
        <title>Aliifodinibius halophilus 2W32, complete genome.</title>
        <authorList>
            <person name="Li Y."/>
            <person name="Wu S."/>
        </authorList>
    </citation>
    <scope>NUCLEOTIDE SEQUENCE [LARGE SCALE GENOMIC DNA]</scope>
    <source>
        <strain evidence="4 5">2W32</strain>
    </source>
</reference>
<accession>A0A6M1T0Z7</accession>
<dbReference type="Pfam" id="PF00072">
    <property type="entry name" value="Response_reg"/>
    <property type="match status" value="1"/>
</dbReference>
<dbReference type="CDD" id="cd17534">
    <property type="entry name" value="REC_DC-like"/>
    <property type="match status" value="1"/>
</dbReference>
<dbReference type="SUPFAM" id="SSF52172">
    <property type="entry name" value="CheY-like"/>
    <property type="match status" value="1"/>
</dbReference>
<dbReference type="AlphaFoldDB" id="A0A6M1T0Z7"/>